<dbReference type="GO" id="GO:0003700">
    <property type="term" value="F:DNA-binding transcription factor activity"/>
    <property type="evidence" value="ECO:0007669"/>
    <property type="project" value="TreeGrafter"/>
</dbReference>
<sequence>MPKIVDHELRKIRIAEAAWKVIVQSGMEHATVRKIAKESGLSVGSLRYYFPTQAELLLFSMELVSERVKERIHAHLHQPKADPLTAIKDVIGEMLPLDDERRVETEVWFVFSAKALVDLRLRQLNEQVYTEMSNAFKRVIQFLQQVGLVRADLQAEREAKRLHALVDGLALHHLMHPEKLTKQAIIDILQHHLRTLQT</sequence>
<dbReference type="AlphaFoldDB" id="A0A916QHD6"/>
<dbReference type="InterPro" id="IPR050109">
    <property type="entry name" value="HTH-type_TetR-like_transc_reg"/>
</dbReference>
<dbReference type="InterPro" id="IPR009057">
    <property type="entry name" value="Homeodomain-like_sf"/>
</dbReference>
<feature type="DNA-binding region" description="H-T-H motif" evidence="5">
    <location>
        <begin position="31"/>
        <end position="50"/>
    </location>
</feature>
<evidence type="ECO:0000256" key="2">
    <source>
        <dbReference type="ARBA" id="ARBA00023015"/>
    </source>
</evidence>
<dbReference type="PROSITE" id="PS50977">
    <property type="entry name" value="HTH_TETR_2"/>
    <property type="match status" value="1"/>
</dbReference>
<dbReference type="PANTHER" id="PTHR30055">
    <property type="entry name" value="HTH-TYPE TRANSCRIPTIONAL REGULATOR RUTR"/>
    <property type="match status" value="1"/>
</dbReference>
<evidence type="ECO:0000256" key="3">
    <source>
        <dbReference type="ARBA" id="ARBA00023125"/>
    </source>
</evidence>
<feature type="domain" description="HTH tetR-type" evidence="6">
    <location>
        <begin position="8"/>
        <end position="68"/>
    </location>
</feature>
<evidence type="ECO:0000259" key="6">
    <source>
        <dbReference type="PROSITE" id="PS50977"/>
    </source>
</evidence>
<dbReference type="InterPro" id="IPR023772">
    <property type="entry name" value="DNA-bd_HTH_TetR-type_CS"/>
</dbReference>
<dbReference type="Pfam" id="PF00440">
    <property type="entry name" value="TetR_N"/>
    <property type="match status" value="1"/>
</dbReference>
<organism evidence="7 8">
    <name type="scientific">Insulibacter thermoxylanivorax</name>
    <dbReference type="NCBI Taxonomy" id="2749268"/>
    <lineage>
        <taxon>Bacteria</taxon>
        <taxon>Bacillati</taxon>
        <taxon>Bacillota</taxon>
        <taxon>Bacilli</taxon>
        <taxon>Bacillales</taxon>
        <taxon>Paenibacillaceae</taxon>
        <taxon>Insulibacter</taxon>
    </lineage>
</organism>
<evidence type="ECO:0000256" key="1">
    <source>
        <dbReference type="ARBA" id="ARBA00022491"/>
    </source>
</evidence>
<dbReference type="GO" id="GO:0000976">
    <property type="term" value="F:transcription cis-regulatory region binding"/>
    <property type="evidence" value="ECO:0007669"/>
    <property type="project" value="TreeGrafter"/>
</dbReference>
<protein>
    <submittedName>
        <fullName evidence="7">HTH-type transcriptional regulator PksA</fullName>
    </submittedName>
</protein>
<dbReference type="PANTHER" id="PTHR30055:SF234">
    <property type="entry name" value="HTH-TYPE TRANSCRIPTIONAL REGULATOR BETI"/>
    <property type="match status" value="1"/>
</dbReference>
<keyword evidence="3 5" id="KW-0238">DNA-binding</keyword>
<dbReference type="InterPro" id="IPR001647">
    <property type="entry name" value="HTH_TetR"/>
</dbReference>
<dbReference type="SUPFAM" id="SSF46689">
    <property type="entry name" value="Homeodomain-like"/>
    <property type="match status" value="1"/>
</dbReference>
<keyword evidence="4" id="KW-0804">Transcription</keyword>
<keyword evidence="2" id="KW-0805">Transcription regulation</keyword>
<dbReference type="PROSITE" id="PS01081">
    <property type="entry name" value="HTH_TETR_1"/>
    <property type="match status" value="1"/>
</dbReference>
<comment type="caution">
    <text evidence="7">The sequence shown here is derived from an EMBL/GenBank/DDBJ whole genome shotgun (WGS) entry which is preliminary data.</text>
</comment>
<proteinExistence type="predicted"/>
<dbReference type="Gene3D" id="1.10.357.10">
    <property type="entry name" value="Tetracycline Repressor, domain 2"/>
    <property type="match status" value="1"/>
</dbReference>
<reference evidence="7" key="1">
    <citation type="submission" date="2020-08" db="EMBL/GenBank/DDBJ databases">
        <authorList>
            <person name="Uke A."/>
            <person name="Chhe C."/>
            <person name="Baramee S."/>
            <person name="Kosugi A."/>
        </authorList>
    </citation>
    <scope>NUCLEOTIDE SEQUENCE</scope>
    <source>
        <strain evidence="7">DA-C8</strain>
    </source>
</reference>
<dbReference type="InterPro" id="IPR039538">
    <property type="entry name" value="BetI_C"/>
</dbReference>
<dbReference type="Pfam" id="PF13977">
    <property type="entry name" value="TetR_C_6"/>
    <property type="match status" value="1"/>
</dbReference>
<evidence type="ECO:0000256" key="4">
    <source>
        <dbReference type="ARBA" id="ARBA00023163"/>
    </source>
</evidence>
<gene>
    <name evidence="7" type="primary">pksA</name>
    <name evidence="7" type="ORF">PRECH8_18020</name>
</gene>
<dbReference type="InterPro" id="IPR036271">
    <property type="entry name" value="Tet_transcr_reg_TetR-rel_C_sf"/>
</dbReference>
<dbReference type="RefSeq" id="WP_200966750.1">
    <property type="nucleotide sequence ID" value="NZ_BMAQ01000019.1"/>
</dbReference>
<keyword evidence="1" id="KW-0678">Repressor</keyword>
<accession>A0A916QHD6</accession>
<evidence type="ECO:0000313" key="7">
    <source>
        <dbReference type="EMBL" id="GFR38506.1"/>
    </source>
</evidence>
<evidence type="ECO:0000256" key="5">
    <source>
        <dbReference type="PROSITE-ProRule" id="PRU00335"/>
    </source>
</evidence>
<reference evidence="7" key="2">
    <citation type="journal article" date="2021" name="Data Brief">
        <title>Draft genome sequence data of the facultative, thermophilic, xylanolytic bacterium Paenibacillus sp. strain DA-C8.</title>
        <authorList>
            <person name="Chhe C."/>
            <person name="Uke A."/>
            <person name="Baramee S."/>
            <person name="Ungkulpasvich U."/>
            <person name="Tachaapaikoon C."/>
            <person name="Pason P."/>
            <person name="Waeonukul R."/>
            <person name="Ratanakhanokchai K."/>
            <person name="Kosugi A."/>
        </authorList>
    </citation>
    <scope>NUCLEOTIDE SEQUENCE</scope>
    <source>
        <strain evidence="7">DA-C8</strain>
    </source>
</reference>
<dbReference type="EMBL" id="BMAQ01000019">
    <property type="protein sequence ID" value="GFR38506.1"/>
    <property type="molecule type" value="Genomic_DNA"/>
</dbReference>
<dbReference type="SUPFAM" id="SSF48498">
    <property type="entry name" value="Tetracyclin repressor-like, C-terminal domain"/>
    <property type="match status" value="1"/>
</dbReference>
<keyword evidence="8" id="KW-1185">Reference proteome</keyword>
<name>A0A916QHD6_9BACL</name>
<dbReference type="Proteomes" id="UP000654993">
    <property type="component" value="Unassembled WGS sequence"/>
</dbReference>
<evidence type="ECO:0000313" key="8">
    <source>
        <dbReference type="Proteomes" id="UP000654993"/>
    </source>
</evidence>